<dbReference type="GeneID" id="54285569"/>
<name>A0A6A5XLT7_9PLEO</name>
<dbReference type="EMBL" id="ML978070">
    <property type="protein sequence ID" value="KAF2014122.1"/>
    <property type="molecule type" value="Genomic_DNA"/>
</dbReference>
<sequence length="65" mass="6855">MLQIINPIPVPIPSPPDSGVDTQQPLVSALPPILGPHHQPQPPAPAPSSLFQSIINLLYGVLPHT</sequence>
<evidence type="ECO:0000313" key="3">
    <source>
        <dbReference type="Proteomes" id="UP000799778"/>
    </source>
</evidence>
<organism evidence="2 3">
    <name type="scientific">Aaosphaeria arxii CBS 175.79</name>
    <dbReference type="NCBI Taxonomy" id="1450172"/>
    <lineage>
        <taxon>Eukaryota</taxon>
        <taxon>Fungi</taxon>
        <taxon>Dikarya</taxon>
        <taxon>Ascomycota</taxon>
        <taxon>Pezizomycotina</taxon>
        <taxon>Dothideomycetes</taxon>
        <taxon>Pleosporomycetidae</taxon>
        <taxon>Pleosporales</taxon>
        <taxon>Pleosporales incertae sedis</taxon>
        <taxon>Aaosphaeria</taxon>
    </lineage>
</organism>
<reference evidence="2" key="1">
    <citation type="journal article" date="2020" name="Stud. Mycol.">
        <title>101 Dothideomycetes genomes: a test case for predicting lifestyles and emergence of pathogens.</title>
        <authorList>
            <person name="Haridas S."/>
            <person name="Albert R."/>
            <person name="Binder M."/>
            <person name="Bloem J."/>
            <person name="Labutti K."/>
            <person name="Salamov A."/>
            <person name="Andreopoulos B."/>
            <person name="Baker S."/>
            <person name="Barry K."/>
            <person name="Bills G."/>
            <person name="Bluhm B."/>
            <person name="Cannon C."/>
            <person name="Castanera R."/>
            <person name="Culley D."/>
            <person name="Daum C."/>
            <person name="Ezra D."/>
            <person name="Gonzalez J."/>
            <person name="Henrissat B."/>
            <person name="Kuo A."/>
            <person name="Liang C."/>
            <person name="Lipzen A."/>
            <person name="Lutzoni F."/>
            <person name="Magnuson J."/>
            <person name="Mondo S."/>
            <person name="Nolan M."/>
            <person name="Ohm R."/>
            <person name="Pangilinan J."/>
            <person name="Park H.-J."/>
            <person name="Ramirez L."/>
            <person name="Alfaro M."/>
            <person name="Sun H."/>
            <person name="Tritt A."/>
            <person name="Yoshinaga Y."/>
            <person name="Zwiers L.-H."/>
            <person name="Turgeon B."/>
            <person name="Goodwin S."/>
            <person name="Spatafora J."/>
            <person name="Crous P."/>
            <person name="Grigoriev I."/>
        </authorList>
    </citation>
    <scope>NUCLEOTIDE SEQUENCE</scope>
    <source>
        <strain evidence="2">CBS 175.79</strain>
    </source>
</reference>
<protein>
    <submittedName>
        <fullName evidence="2">Uncharacterized protein</fullName>
    </submittedName>
</protein>
<evidence type="ECO:0000313" key="2">
    <source>
        <dbReference type="EMBL" id="KAF2014122.1"/>
    </source>
</evidence>
<dbReference type="Proteomes" id="UP000799778">
    <property type="component" value="Unassembled WGS sequence"/>
</dbReference>
<proteinExistence type="predicted"/>
<keyword evidence="3" id="KW-1185">Reference proteome</keyword>
<dbReference type="AlphaFoldDB" id="A0A6A5XLT7"/>
<evidence type="ECO:0000256" key="1">
    <source>
        <dbReference type="SAM" id="MobiDB-lite"/>
    </source>
</evidence>
<feature type="region of interest" description="Disordered" evidence="1">
    <location>
        <begin position="1"/>
        <end position="46"/>
    </location>
</feature>
<dbReference type="RefSeq" id="XP_033382461.1">
    <property type="nucleotide sequence ID" value="XM_033528172.1"/>
</dbReference>
<gene>
    <name evidence="2" type="ORF">BU24DRAFT_423166</name>
</gene>
<accession>A0A6A5XLT7</accession>